<dbReference type="EMBL" id="CADCUO010000189">
    <property type="protein sequence ID" value="CAA9409876.1"/>
    <property type="molecule type" value="Genomic_DNA"/>
</dbReference>
<proteinExistence type="predicted"/>
<sequence>AHPRRRCPGRGWRCRALRRTSRSGWTHPDGRAGQADSSARAQWRRQDHPDPLLHGPAAPVGWDRAGAGRRRGYGRSRWPGRVHAPEHGRLVRDQAGGAAALSGRAVRPAVGRGGAQPAAGHRRLRPDAVPAALRRPAAGGQPGRCPGGATGAGVPGRADRRHGSACPQGHVGAAGGAAFRRGHHRAHHPQHGGGAAARRLRVHRRPRPGGRGRHCGPAHRRRSDAGAGLPGQHRRYGGAM</sequence>
<reference evidence="2" key="1">
    <citation type="submission" date="2020-02" db="EMBL/GenBank/DDBJ databases">
        <authorList>
            <person name="Meier V. D."/>
        </authorList>
    </citation>
    <scope>NUCLEOTIDE SEQUENCE</scope>
    <source>
        <strain evidence="2">AVDCRST_MAG75</strain>
    </source>
</reference>
<protein>
    <submittedName>
        <fullName evidence="2">Efflux ABC transporter, ATP-binding protein</fullName>
    </submittedName>
</protein>
<feature type="compositionally biased region" description="Basic residues" evidence="1">
    <location>
        <begin position="198"/>
        <end position="222"/>
    </location>
</feature>
<feature type="compositionally biased region" description="Gly residues" evidence="1">
    <location>
        <begin position="140"/>
        <end position="154"/>
    </location>
</feature>
<gene>
    <name evidence="2" type="ORF">AVDCRST_MAG75-2682</name>
</gene>
<dbReference type="GO" id="GO:0005524">
    <property type="term" value="F:ATP binding"/>
    <property type="evidence" value="ECO:0007669"/>
    <property type="project" value="UniProtKB-KW"/>
</dbReference>
<name>A0A6J4PBZ9_9ACTN</name>
<feature type="non-terminal residue" evidence="2">
    <location>
        <position position="1"/>
    </location>
</feature>
<feature type="non-terminal residue" evidence="2">
    <location>
        <position position="240"/>
    </location>
</feature>
<feature type="compositionally biased region" description="Basic residues" evidence="1">
    <location>
        <begin position="67"/>
        <end position="80"/>
    </location>
</feature>
<dbReference type="AlphaFoldDB" id="A0A6J4PBZ9"/>
<keyword evidence="2" id="KW-0067">ATP-binding</keyword>
<feature type="region of interest" description="Disordered" evidence="1">
    <location>
        <begin position="95"/>
        <end position="240"/>
    </location>
</feature>
<accession>A0A6J4PBZ9</accession>
<evidence type="ECO:0000313" key="2">
    <source>
        <dbReference type="EMBL" id="CAA9409876.1"/>
    </source>
</evidence>
<feature type="region of interest" description="Disordered" evidence="1">
    <location>
        <begin position="21"/>
        <end position="81"/>
    </location>
</feature>
<keyword evidence="2" id="KW-0547">Nucleotide-binding</keyword>
<evidence type="ECO:0000256" key="1">
    <source>
        <dbReference type="SAM" id="MobiDB-lite"/>
    </source>
</evidence>
<feature type="compositionally biased region" description="Basic residues" evidence="1">
    <location>
        <begin position="180"/>
        <end position="190"/>
    </location>
</feature>
<organism evidence="2">
    <name type="scientific">uncultured Propionibacteriaceae bacterium</name>
    <dbReference type="NCBI Taxonomy" id="257457"/>
    <lineage>
        <taxon>Bacteria</taxon>
        <taxon>Bacillati</taxon>
        <taxon>Actinomycetota</taxon>
        <taxon>Actinomycetes</taxon>
        <taxon>Propionibacteriales</taxon>
        <taxon>Propionibacteriaceae</taxon>
        <taxon>environmental samples</taxon>
    </lineage>
</organism>